<dbReference type="OrthoDB" id="9770306at2"/>
<comment type="cofactor">
    <cofactor evidence="6">
        <name>[4Fe-4S] cluster</name>
        <dbReference type="ChEBI" id="CHEBI:49883"/>
    </cofactor>
    <text evidence="6">Binds 2 [4Fe-4S] clusters.</text>
</comment>
<evidence type="ECO:0000256" key="4">
    <source>
        <dbReference type="ARBA" id="ARBA00023004"/>
    </source>
</evidence>
<sequence length="423" mass="48526">MLNNIKNISSACVKCGKCIQSCTVYDIKKDETNSPRGFLDLISAYKDENLKLDKGLKKVFESCFLCTRCVEVCPSNIRVDTAIEAVRFDIVKQMGIAWYKKIMLYLLSHRKVMDLAAKFGYVFQSCAFKIQDNSMMRAKFSLPMIKKDRLLIAFKKKSFLNSNPNFIDNKGEKSIALFVGCLANYSYTSTAFSILKIAKKLNINVDLMQKQVCCGAPHYFTGDFKTVESLAKKNISYFEEKLKKVEAIIIPEATCSAMIRVDYEHFFKLINDEEWAKRARKVSERIFIASKYFYEFTPLLQVLQKLPKKDYKLTYHDPCHSKKMQGYHKEVRELLKVNFKFKELDDTNSCCGFGGLSMQSDYYDEALKVGLKRVKDIEKSEAQILSAECSACRMQLSNALHQSKSNTNFKAPLELIASCFDET</sequence>
<comment type="function">
    <text evidence="6">Component of a complex that catalyzes the oxidation of glycolate to glyoxylate.</text>
</comment>
<organism evidence="8 9">
    <name type="scientific">Campylobacter avium LMG 24591</name>
    <dbReference type="NCBI Taxonomy" id="522484"/>
    <lineage>
        <taxon>Bacteria</taxon>
        <taxon>Pseudomonadati</taxon>
        <taxon>Campylobacterota</taxon>
        <taxon>Epsilonproteobacteria</taxon>
        <taxon>Campylobacterales</taxon>
        <taxon>Campylobacteraceae</taxon>
        <taxon>Campylobacter</taxon>
    </lineage>
</organism>
<keyword evidence="3" id="KW-0677">Repeat</keyword>
<dbReference type="InterPro" id="IPR012257">
    <property type="entry name" value="Glc_ox_4Fe-4S"/>
</dbReference>
<dbReference type="InterPro" id="IPR009051">
    <property type="entry name" value="Helical_ferredxn"/>
</dbReference>
<comment type="catalytic activity">
    <reaction evidence="6">
        <text>(R)-lactate + A = pyruvate + AH2</text>
        <dbReference type="Rhea" id="RHEA:15089"/>
        <dbReference type="ChEBI" id="CHEBI:13193"/>
        <dbReference type="ChEBI" id="CHEBI:15361"/>
        <dbReference type="ChEBI" id="CHEBI:16004"/>
        <dbReference type="ChEBI" id="CHEBI:17499"/>
    </reaction>
</comment>
<evidence type="ECO:0000313" key="8">
    <source>
        <dbReference type="EMBL" id="ASQ30108.1"/>
    </source>
</evidence>
<dbReference type="InterPro" id="IPR017900">
    <property type="entry name" value="4Fe4S_Fe_S_CS"/>
</dbReference>
<dbReference type="Proteomes" id="UP000201169">
    <property type="component" value="Chromosome"/>
</dbReference>
<keyword evidence="4 6" id="KW-0408">Iron</keyword>
<dbReference type="AlphaFoldDB" id="A0A222MWS5"/>
<dbReference type="KEGG" id="cavi:CAV_0441"/>
<proteinExistence type="predicted"/>
<dbReference type="InterPro" id="IPR017896">
    <property type="entry name" value="4Fe4S_Fe-S-bd"/>
</dbReference>
<dbReference type="PROSITE" id="PS51379">
    <property type="entry name" value="4FE4S_FER_2"/>
    <property type="match status" value="2"/>
</dbReference>
<evidence type="ECO:0000313" key="9">
    <source>
        <dbReference type="Proteomes" id="UP000201169"/>
    </source>
</evidence>
<dbReference type="Pfam" id="PF02754">
    <property type="entry name" value="CCG"/>
    <property type="match status" value="2"/>
</dbReference>
<dbReference type="GO" id="GO:0019154">
    <property type="term" value="F:glycolate dehydrogenase activity"/>
    <property type="evidence" value="ECO:0007669"/>
    <property type="project" value="UniProtKB-EC"/>
</dbReference>
<dbReference type="RefSeq" id="WP_094324892.1">
    <property type="nucleotide sequence ID" value="NZ_CP022347.1"/>
</dbReference>
<dbReference type="GO" id="GO:0046872">
    <property type="term" value="F:metal ion binding"/>
    <property type="evidence" value="ECO:0007669"/>
    <property type="project" value="UniProtKB-UniRule"/>
</dbReference>
<dbReference type="Pfam" id="PF13183">
    <property type="entry name" value="Fer4_8"/>
    <property type="match status" value="1"/>
</dbReference>
<dbReference type="Gene3D" id="1.10.1060.10">
    <property type="entry name" value="Alpha-helical ferredoxin"/>
    <property type="match status" value="1"/>
</dbReference>
<evidence type="ECO:0000256" key="3">
    <source>
        <dbReference type="ARBA" id="ARBA00022737"/>
    </source>
</evidence>
<keyword evidence="6" id="KW-0813">Transport</keyword>
<protein>
    <recommendedName>
        <fullName evidence="6">Glycolate oxidase iron-sulfur subunit</fullName>
        <ecNumber evidence="6">1.1.99.14</ecNumber>
    </recommendedName>
</protein>
<name>A0A222MWS5_9BACT</name>
<dbReference type="PROSITE" id="PS00198">
    <property type="entry name" value="4FE4S_FER_1"/>
    <property type="match status" value="1"/>
</dbReference>
<evidence type="ECO:0000256" key="2">
    <source>
        <dbReference type="ARBA" id="ARBA00022723"/>
    </source>
</evidence>
<keyword evidence="5 6" id="KW-0411">Iron-sulfur</keyword>
<dbReference type="SUPFAM" id="SSF46548">
    <property type="entry name" value="alpha-helical ferredoxin"/>
    <property type="match status" value="1"/>
</dbReference>
<keyword evidence="2 6" id="KW-0479">Metal-binding</keyword>
<dbReference type="GO" id="GO:0051539">
    <property type="term" value="F:4 iron, 4 sulfur cluster binding"/>
    <property type="evidence" value="ECO:0007669"/>
    <property type="project" value="UniProtKB-UniRule"/>
</dbReference>
<reference evidence="8 9" key="1">
    <citation type="submission" date="2017-07" db="EMBL/GenBank/DDBJ databases">
        <title>Analysis of two Campylobacter avium genomes and identification of a novel hippuricase gene.</title>
        <authorList>
            <person name="Miller W.G."/>
            <person name="Chapman M.H."/>
            <person name="Yee E."/>
            <person name="Revez J."/>
            <person name="Bono J.L."/>
            <person name="Rossi M."/>
        </authorList>
    </citation>
    <scope>NUCLEOTIDE SEQUENCE [LARGE SCALE GENOMIC DNA]</scope>
    <source>
        <strain evidence="8 9">LMG 24591</strain>
    </source>
</reference>
<feature type="domain" description="4Fe-4S ferredoxin-type" evidence="7">
    <location>
        <begin position="3"/>
        <end position="32"/>
    </location>
</feature>
<keyword evidence="6" id="KW-0249">Electron transport</keyword>
<accession>A0A222MWS5</accession>
<gene>
    <name evidence="8" type="ORF">CAV_0441</name>
</gene>
<evidence type="ECO:0000256" key="1">
    <source>
        <dbReference type="ARBA" id="ARBA00022485"/>
    </source>
</evidence>
<keyword evidence="9" id="KW-1185">Reference proteome</keyword>
<evidence type="ECO:0000256" key="6">
    <source>
        <dbReference type="PIRNR" id="PIRNR000139"/>
    </source>
</evidence>
<dbReference type="PANTHER" id="PTHR32479:SF20">
    <property type="entry name" value="GLYCOLATE OXIDASE IRON-SULFUR SUBUNIT"/>
    <property type="match status" value="1"/>
</dbReference>
<dbReference type="PANTHER" id="PTHR32479">
    <property type="entry name" value="GLYCOLATE OXIDASE IRON-SULFUR SUBUNIT"/>
    <property type="match status" value="1"/>
</dbReference>
<evidence type="ECO:0000259" key="7">
    <source>
        <dbReference type="PROSITE" id="PS51379"/>
    </source>
</evidence>
<dbReference type="EMBL" id="CP022347">
    <property type="protein sequence ID" value="ASQ30108.1"/>
    <property type="molecule type" value="Genomic_DNA"/>
</dbReference>
<dbReference type="PIRSF" id="PIRSF000139">
    <property type="entry name" value="Glc_ox_4Fe-4S"/>
    <property type="match status" value="1"/>
</dbReference>
<feature type="domain" description="4Fe-4S ferredoxin-type" evidence="7">
    <location>
        <begin position="54"/>
        <end position="82"/>
    </location>
</feature>
<dbReference type="EC" id="1.1.99.14" evidence="6"/>
<keyword evidence="1 6" id="KW-0004">4Fe-4S</keyword>
<evidence type="ECO:0000256" key="5">
    <source>
        <dbReference type="ARBA" id="ARBA00023014"/>
    </source>
</evidence>
<comment type="catalytic activity">
    <reaction evidence="6">
        <text>glycolate + A = glyoxylate + AH2</text>
        <dbReference type="Rhea" id="RHEA:21264"/>
        <dbReference type="ChEBI" id="CHEBI:13193"/>
        <dbReference type="ChEBI" id="CHEBI:17499"/>
        <dbReference type="ChEBI" id="CHEBI:29805"/>
        <dbReference type="ChEBI" id="CHEBI:36655"/>
        <dbReference type="EC" id="1.1.99.14"/>
    </reaction>
</comment>
<dbReference type="InterPro" id="IPR004017">
    <property type="entry name" value="Cys_rich_dom"/>
</dbReference>